<accession>A0A804PLU9</accession>
<name>A0A804PLU9_MAIZE</name>
<dbReference type="Proteomes" id="UP000007305">
    <property type="component" value="Chromosome 5"/>
</dbReference>
<dbReference type="InParanoid" id="A0A804PLU9"/>
<protein>
    <submittedName>
        <fullName evidence="2">Uncharacterized protein</fullName>
    </submittedName>
</protein>
<evidence type="ECO:0000256" key="1">
    <source>
        <dbReference type="SAM" id="MobiDB-lite"/>
    </source>
</evidence>
<proteinExistence type="predicted"/>
<organism evidence="2 3">
    <name type="scientific">Zea mays</name>
    <name type="common">Maize</name>
    <dbReference type="NCBI Taxonomy" id="4577"/>
    <lineage>
        <taxon>Eukaryota</taxon>
        <taxon>Viridiplantae</taxon>
        <taxon>Streptophyta</taxon>
        <taxon>Embryophyta</taxon>
        <taxon>Tracheophyta</taxon>
        <taxon>Spermatophyta</taxon>
        <taxon>Magnoliopsida</taxon>
        <taxon>Liliopsida</taxon>
        <taxon>Poales</taxon>
        <taxon>Poaceae</taxon>
        <taxon>PACMAD clade</taxon>
        <taxon>Panicoideae</taxon>
        <taxon>Andropogonodae</taxon>
        <taxon>Andropogoneae</taxon>
        <taxon>Tripsacinae</taxon>
        <taxon>Zea</taxon>
    </lineage>
</organism>
<evidence type="ECO:0000313" key="2">
    <source>
        <dbReference type="EnsemblPlants" id="Zm00001eb252820_P001"/>
    </source>
</evidence>
<sequence>MSHRATRVVGGFSTGPAGQSDNHSTHGKVIGWDERTAEQGLLPSHGLTLTCPPSHRTTDAWAMEVR</sequence>
<keyword evidence="3" id="KW-1185">Reference proteome</keyword>
<dbReference type="AlphaFoldDB" id="A0A804PLU9"/>
<reference evidence="2" key="3">
    <citation type="submission" date="2021-05" db="UniProtKB">
        <authorList>
            <consortium name="EnsemblPlants"/>
        </authorList>
    </citation>
    <scope>IDENTIFICATION</scope>
    <source>
        <strain evidence="2">cv. B73</strain>
    </source>
</reference>
<evidence type="ECO:0000313" key="3">
    <source>
        <dbReference type="Proteomes" id="UP000007305"/>
    </source>
</evidence>
<dbReference type="Gramene" id="Zm00001eb252820_T001">
    <property type="protein sequence ID" value="Zm00001eb252820_P001"/>
    <property type="gene ID" value="Zm00001eb252820"/>
</dbReference>
<reference evidence="2" key="2">
    <citation type="submission" date="2019-07" db="EMBL/GenBank/DDBJ databases">
        <authorList>
            <person name="Seetharam A."/>
            <person name="Woodhouse M."/>
            <person name="Cannon E."/>
        </authorList>
    </citation>
    <scope>NUCLEOTIDE SEQUENCE [LARGE SCALE GENOMIC DNA]</scope>
    <source>
        <strain evidence="2">cv. B73</strain>
    </source>
</reference>
<feature type="region of interest" description="Disordered" evidence="1">
    <location>
        <begin position="1"/>
        <end position="27"/>
    </location>
</feature>
<dbReference type="EnsemblPlants" id="Zm00001eb252820_T001">
    <property type="protein sequence ID" value="Zm00001eb252820_P001"/>
    <property type="gene ID" value="Zm00001eb252820"/>
</dbReference>
<feature type="region of interest" description="Disordered" evidence="1">
    <location>
        <begin position="43"/>
        <end position="66"/>
    </location>
</feature>
<reference evidence="3" key="1">
    <citation type="journal article" date="2009" name="Science">
        <title>The B73 maize genome: complexity, diversity, and dynamics.</title>
        <authorList>
            <person name="Schnable P.S."/>
            <person name="Ware D."/>
            <person name="Fulton R.S."/>
            <person name="Stein J.C."/>
            <person name="Wei F."/>
            <person name="Pasternak S."/>
            <person name="Liang C."/>
            <person name="Zhang J."/>
            <person name="Fulton L."/>
            <person name="Graves T.A."/>
            <person name="Minx P."/>
            <person name="Reily A.D."/>
            <person name="Courtney L."/>
            <person name="Kruchowski S.S."/>
            <person name="Tomlinson C."/>
            <person name="Strong C."/>
            <person name="Delehaunty K."/>
            <person name="Fronick C."/>
            <person name="Courtney B."/>
            <person name="Rock S.M."/>
            <person name="Belter E."/>
            <person name="Du F."/>
            <person name="Kim K."/>
            <person name="Abbott R.M."/>
            <person name="Cotton M."/>
            <person name="Levy A."/>
            <person name="Marchetto P."/>
            <person name="Ochoa K."/>
            <person name="Jackson S.M."/>
            <person name="Gillam B."/>
            <person name="Chen W."/>
            <person name="Yan L."/>
            <person name="Higginbotham J."/>
            <person name="Cardenas M."/>
            <person name="Waligorski J."/>
            <person name="Applebaum E."/>
            <person name="Phelps L."/>
            <person name="Falcone J."/>
            <person name="Kanchi K."/>
            <person name="Thane T."/>
            <person name="Scimone A."/>
            <person name="Thane N."/>
            <person name="Henke J."/>
            <person name="Wang T."/>
            <person name="Ruppert J."/>
            <person name="Shah N."/>
            <person name="Rotter K."/>
            <person name="Hodges J."/>
            <person name="Ingenthron E."/>
            <person name="Cordes M."/>
            <person name="Kohlberg S."/>
            <person name="Sgro J."/>
            <person name="Delgado B."/>
            <person name="Mead K."/>
            <person name="Chinwalla A."/>
            <person name="Leonard S."/>
            <person name="Crouse K."/>
            <person name="Collura K."/>
            <person name="Kudrna D."/>
            <person name="Currie J."/>
            <person name="He R."/>
            <person name="Angelova A."/>
            <person name="Rajasekar S."/>
            <person name="Mueller T."/>
            <person name="Lomeli R."/>
            <person name="Scara G."/>
            <person name="Ko A."/>
            <person name="Delaney K."/>
            <person name="Wissotski M."/>
            <person name="Lopez G."/>
            <person name="Campos D."/>
            <person name="Braidotti M."/>
            <person name="Ashley E."/>
            <person name="Golser W."/>
            <person name="Kim H."/>
            <person name="Lee S."/>
            <person name="Lin J."/>
            <person name="Dujmic Z."/>
            <person name="Kim W."/>
            <person name="Talag J."/>
            <person name="Zuccolo A."/>
            <person name="Fan C."/>
            <person name="Sebastian A."/>
            <person name="Kramer M."/>
            <person name="Spiegel L."/>
            <person name="Nascimento L."/>
            <person name="Zutavern T."/>
            <person name="Miller B."/>
            <person name="Ambroise C."/>
            <person name="Muller S."/>
            <person name="Spooner W."/>
            <person name="Narechania A."/>
            <person name="Ren L."/>
            <person name="Wei S."/>
            <person name="Kumari S."/>
            <person name="Faga B."/>
            <person name="Levy M.J."/>
            <person name="McMahan L."/>
            <person name="Van Buren P."/>
            <person name="Vaughn M.W."/>
            <person name="Ying K."/>
            <person name="Yeh C.-T."/>
            <person name="Emrich S.J."/>
            <person name="Jia Y."/>
            <person name="Kalyanaraman A."/>
            <person name="Hsia A.-P."/>
            <person name="Barbazuk W.B."/>
            <person name="Baucom R.S."/>
            <person name="Brutnell T.P."/>
            <person name="Carpita N.C."/>
            <person name="Chaparro C."/>
            <person name="Chia J.-M."/>
            <person name="Deragon J.-M."/>
            <person name="Estill J.C."/>
            <person name="Fu Y."/>
            <person name="Jeddeloh J.A."/>
            <person name="Han Y."/>
            <person name="Lee H."/>
            <person name="Li P."/>
            <person name="Lisch D.R."/>
            <person name="Liu S."/>
            <person name="Liu Z."/>
            <person name="Nagel D.H."/>
            <person name="McCann M.C."/>
            <person name="SanMiguel P."/>
            <person name="Myers A.M."/>
            <person name="Nettleton D."/>
            <person name="Nguyen J."/>
            <person name="Penning B.W."/>
            <person name="Ponnala L."/>
            <person name="Schneider K.L."/>
            <person name="Schwartz D.C."/>
            <person name="Sharma A."/>
            <person name="Soderlund C."/>
            <person name="Springer N.M."/>
            <person name="Sun Q."/>
            <person name="Wang H."/>
            <person name="Waterman M."/>
            <person name="Westerman R."/>
            <person name="Wolfgruber T.K."/>
            <person name="Yang L."/>
            <person name="Yu Y."/>
            <person name="Zhang L."/>
            <person name="Zhou S."/>
            <person name="Zhu Q."/>
            <person name="Bennetzen J.L."/>
            <person name="Dawe R.K."/>
            <person name="Jiang J."/>
            <person name="Jiang N."/>
            <person name="Presting G.G."/>
            <person name="Wessler S.R."/>
            <person name="Aluru S."/>
            <person name="Martienssen R.A."/>
            <person name="Clifton S.W."/>
            <person name="McCombie W.R."/>
            <person name="Wing R.A."/>
            <person name="Wilson R.K."/>
        </authorList>
    </citation>
    <scope>NUCLEOTIDE SEQUENCE [LARGE SCALE GENOMIC DNA]</scope>
    <source>
        <strain evidence="3">cv. B73</strain>
    </source>
</reference>